<dbReference type="GO" id="GO:0051307">
    <property type="term" value="P:meiotic chromosome separation"/>
    <property type="evidence" value="ECO:0007669"/>
    <property type="project" value="TreeGrafter"/>
</dbReference>
<dbReference type="GO" id="GO:0005634">
    <property type="term" value="C:nucleus"/>
    <property type="evidence" value="ECO:0007669"/>
    <property type="project" value="InterPro"/>
</dbReference>
<comment type="catalytic activity">
    <reaction evidence="1">
        <text>All bonds known to be hydrolyzed by this endopeptidase have arginine in P1 and an acidic residue in P4. P6 is often occupied by an acidic residue or by a hydroxy-amino-acid residue, the phosphorylation of which enhances cleavage.</text>
        <dbReference type="EC" id="3.4.22.49"/>
    </reaction>
</comment>
<dbReference type="STRING" id="299467.A0A443S979"/>
<reference evidence="7 8" key="1">
    <citation type="journal article" date="2018" name="Gigascience">
        <title>Genomes of trombidid mites reveal novel predicted allergens and laterally-transferred genes associated with secondary metabolism.</title>
        <authorList>
            <person name="Dong X."/>
            <person name="Chaisiri K."/>
            <person name="Xia D."/>
            <person name="Armstrong S.D."/>
            <person name="Fang Y."/>
            <person name="Donnelly M.J."/>
            <person name="Kadowaki T."/>
            <person name="McGarry J.W."/>
            <person name="Darby A.C."/>
            <person name="Makepeace B.L."/>
        </authorList>
    </citation>
    <scope>NUCLEOTIDE SEQUENCE [LARGE SCALE GENOMIC DNA]</scope>
    <source>
        <strain evidence="7">UoL-UT</strain>
    </source>
</reference>
<accession>A0A443S979</accession>
<feature type="compositionally biased region" description="Basic residues" evidence="5">
    <location>
        <begin position="297"/>
        <end position="307"/>
    </location>
</feature>
<evidence type="ECO:0000256" key="2">
    <source>
        <dbReference type="ARBA" id="ARBA00012489"/>
    </source>
</evidence>
<evidence type="ECO:0000313" key="7">
    <source>
        <dbReference type="EMBL" id="RWS24071.1"/>
    </source>
</evidence>
<dbReference type="Pfam" id="PF03568">
    <property type="entry name" value="Separin_C"/>
    <property type="match status" value="1"/>
</dbReference>
<keyword evidence="8" id="KW-1185">Reference proteome</keyword>
<dbReference type="VEuPathDB" id="VectorBase:LDEU007969"/>
<dbReference type="EMBL" id="NCKV01005431">
    <property type="protein sequence ID" value="RWS24071.1"/>
    <property type="molecule type" value="Genomic_DNA"/>
</dbReference>
<proteinExistence type="predicted"/>
<evidence type="ECO:0000259" key="6">
    <source>
        <dbReference type="PROSITE" id="PS51700"/>
    </source>
</evidence>
<evidence type="ECO:0000256" key="5">
    <source>
        <dbReference type="SAM" id="MobiDB-lite"/>
    </source>
</evidence>
<dbReference type="InterPro" id="IPR005314">
    <property type="entry name" value="Peptidase_C50"/>
</dbReference>
<dbReference type="InterPro" id="IPR030397">
    <property type="entry name" value="SEPARIN_core_dom"/>
</dbReference>
<dbReference type="GO" id="GO:0005737">
    <property type="term" value="C:cytoplasm"/>
    <property type="evidence" value="ECO:0007669"/>
    <property type="project" value="TreeGrafter"/>
</dbReference>
<dbReference type="PROSITE" id="PS51700">
    <property type="entry name" value="SEPARIN"/>
    <property type="match status" value="1"/>
</dbReference>
<keyword evidence="4" id="KW-0159">Chromosome partition</keyword>
<feature type="non-terminal residue" evidence="7">
    <location>
        <position position="1"/>
    </location>
</feature>
<feature type="region of interest" description="Disordered" evidence="5">
    <location>
        <begin position="292"/>
        <end position="315"/>
    </location>
</feature>
<feature type="domain" description="Peptidase C50" evidence="6">
    <location>
        <begin position="793"/>
        <end position="890"/>
    </location>
</feature>
<sequence length="982" mass="112945">ILQLLTSSAVIDFLCDKKESSITKLNAIAKTYINTTDFSTSSVERVASSASVKSSSFGDQKTEYDTENKEIEILSPEVIYNNFKDECAHENAIPVWKLRHILLKGSKRDAGDYDGEVDDVFINSENATKAIEDINDDFIHINFKKHEIYFHLSTLHHLTNNSVTIELEELHSKLLDSLEKSFVSEICNAVDIDVTVVEKFFPLLDSTMLLLKVSDRLILEYSKIGEFDKIVGITENLIPYLNGMLIGIELKTLISNILLMYSRAKFTMFNLRSQIVEYDVSLVDEVFNNESKCKTPSPKRTHRRKPMQPKAPKGKNEFKMDEFKEYLEELSKASVKETKATKVVKHASRFETTVENSVERENIAVVNDILKIDKIYSSKKPVEKRKVLRSVSRTKKPVVYESKPRSKSISDVSVGNRNEEYVKMDVTEEVHESKLKKITCIEEIETIIFYILNLFDNHPPTQLYRDIHFLMFEISATQSLNEKTAHHFSECTTASSIRYRNILLSDRKIKNTLKPSLEMEMFQFNPEVDINSSFFENCIVNFPSSWRIVQLHAVPTKTSIPDIYVSRFQNGKKPIFFKINGNSEVFLKDFMSEMYEIIELSNASITNKDIKTFWKARFALDDRFKLLVKGVEEMWFGPFVGVFMGQIQDKKFCEMCSEMKHKILFLSDKLNCKDASLLDMIIESFALITNQQFMLAIRTLFSSIDFAYQCLIECEKIFHAFYPIEERRSIFETLKTEPLGLVLNKPLVSFPFENIPTAIRMKQEMFRVPSLRFLSVLLHNYKTNSIYSNGINPQSVYYLLNPSNNLPKTEQYFKEKFLKQKEWRGTIGCAPNSMELKNSLESKDFYIFFGHGAGTFYYRSLPEGLEGTNIKSASLVIGCCSGKLISDGEHFEPYGIPWRFIMNGSPSYLGILWDVTDRDIDRFADKLLEHYLPNWINNNGWKPVSICNALVQSRDACKLKYLIGASPVVYGLPISACHSPVL</sequence>
<dbReference type="GO" id="GO:0072686">
    <property type="term" value="C:mitotic spindle"/>
    <property type="evidence" value="ECO:0007669"/>
    <property type="project" value="TreeGrafter"/>
</dbReference>
<dbReference type="GO" id="GO:0006508">
    <property type="term" value="P:proteolysis"/>
    <property type="evidence" value="ECO:0007669"/>
    <property type="project" value="InterPro"/>
</dbReference>
<gene>
    <name evidence="7" type="ORF">B4U80_00059</name>
</gene>
<dbReference type="EC" id="3.4.22.49" evidence="2"/>
<comment type="caution">
    <text evidence="7">The sequence shown here is derived from an EMBL/GenBank/DDBJ whole genome shotgun (WGS) entry which is preliminary data.</text>
</comment>
<evidence type="ECO:0000256" key="3">
    <source>
        <dbReference type="ARBA" id="ARBA00022801"/>
    </source>
</evidence>
<dbReference type="AlphaFoldDB" id="A0A443S979"/>
<feature type="non-terminal residue" evidence="7">
    <location>
        <position position="982"/>
    </location>
</feature>
<evidence type="ECO:0000256" key="4">
    <source>
        <dbReference type="ARBA" id="ARBA00022829"/>
    </source>
</evidence>
<protein>
    <recommendedName>
        <fullName evidence="2">separase</fullName>
        <ecNumber evidence="2">3.4.22.49</ecNumber>
    </recommendedName>
</protein>
<dbReference type="PANTHER" id="PTHR12792:SF0">
    <property type="entry name" value="SEPARIN"/>
    <property type="match status" value="1"/>
</dbReference>
<dbReference type="PANTHER" id="PTHR12792">
    <property type="entry name" value="EXTRA SPINDLE POLES 1-RELATED"/>
    <property type="match status" value="1"/>
</dbReference>
<dbReference type="OrthoDB" id="10255632at2759"/>
<evidence type="ECO:0000313" key="8">
    <source>
        <dbReference type="Proteomes" id="UP000288716"/>
    </source>
</evidence>
<keyword evidence="3" id="KW-0378">Hydrolase</keyword>
<dbReference type="Proteomes" id="UP000288716">
    <property type="component" value="Unassembled WGS sequence"/>
</dbReference>
<organism evidence="7 8">
    <name type="scientific">Leptotrombidium deliense</name>
    <dbReference type="NCBI Taxonomy" id="299467"/>
    <lineage>
        <taxon>Eukaryota</taxon>
        <taxon>Metazoa</taxon>
        <taxon>Ecdysozoa</taxon>
        <taxon>Arthropoda</taxon>
        <taxon>Chelicerata</taxon>
        <taxon>Arachnida</taxon>
        <taxon>Acari</taxon>
        <taxon>Acariformes</taxon>
        <taxon>Trombidiformes</taxon>
        <taxon>Prostigmata</taxon>
        <taxon>Anystina</taxon>
        <taxon>Parasitengona</taxon>
        <taxon>Trombiculoidea</taxon>
        <taxon>Trombiculidae</taxon>
        <taxon>Leptotrombidium</taxon>
    </lineage>
</organism>
<evidence type="ECO:0000256" key="1">
    <source>
        <dbReference type="ARBA" id="ARBA00000451"/>
    </source>
</evidence>
<dbReference type="GO" id="GO:0004197">
    <property type="term" value="F:cysteine-type endopeptidase activity"/>
    <property type="evidence" value="ECO:0007669"/>
    <property type="project" value="InterPro"/>
</dbReference>
<name>A0A443S979_9ACAR</name>